<feature type="binding site" evidence="3">
    <location>
        <position position="318"/>
    </location>
    <ligand>
        <name>Zn(2+)</name>
        <dbReference type="ChEBI" id="CHEBI:29105"/>
        <label>2</label>
    </ligand>
</feature>
<feature type="binding site" evidence="3">
    <location>
        <position position="41"/>
    </location>
    <ligand>
        <name>Zn(2+)</name>
        <dbReference type="ChEBI" id="CHEBI:29105"/>
        <label>2</label>
    </ligand>
</feature>
<dbReference type="SMART" id="SM00098">
    <property type="entry name" value="alkPPc"/>
    <property type="match status" value="1"/>
</dbReference>
<feature type="binding site" evidence="3">
    <location>
        <position position="41"/>
    </location>
    <ligand>
        <name>Mg(2+)</name>
        <dbReference type="ChEBI" id="CHEBI:18420"/>
    </ligand>
</feature>
<dbReference type="SUPFAM" id="SSF53649">
    <property type="entry name" value="Alkaline phosphatase-like"/>
    <property type="match status" value="1"/>
</dbReference>
<dbReference type="AlphaFoldDB" id="A0A0Q4AX75"/>
<name>A0A0Q4AX75_9BACT</name>
<dbReference type="GO" id="GO:0046872">
    <property type="term" value="F:metal ion binding"/>
    <property type="evidence" value="ECO:0007669"/>
    <property type="project" value="UniProtKB-KW"/>
</dbReference>
<feature type="binding site" evidence="3">
    <location>
        <position position="319"/>
    </location>
    <ligand>
        <name>Zn(2+)</name>
        <dbReference type="ChEBI" id="CHEBI:29105"/>
        <label>2</label>
    </ligand>
</feature>
<evidence type="ECO:0000256" key="4">
    <source>
        <dbReference type="RuleBase" id="RU003946"/>
    </source>
</evidence>
<feature type="binding site" evidence="3">
    <location>
        <position position="271"/>
    </location>
    <ligand>
        <name>Mg(2+)</name>
        <dbReference type="ChEBI" id="CHEBI:18420"/>
    </ligand>
</feature>
<comment type="cofactor">
    <cofactor evidence="3">
        <name>Mg(2+)</name>
        <dbReference type="ChEBI" id="CHEBI:18420"/>
    </cofactor>
    <text evidence="3">Binds 1 Mg(2+) ion.</text>
</comment>
<organism evidence="6 7">
    <name type="scientific">Candidatus [Bacteroides] periocalifornicus</name>
    <dbReference type="NCBI Taxonomy" id="1702214"/>
    <lineage>
        <taxon>Bacteria</taxon>
        <taxon>Pseudomonadati</taxon>
        <taxon>Bacteroidota</taxon>
    </lineage>
</organism>
<feature type="binding site" evidence="3">
    <location>
        <position position="156"/>
    </location>
    <ligand>
        <name>Mg(2+)</name>
        <dbReference type="ChEBI" id="CHEBI:18420"/>
    </ligand>
</feature>
<comment type="caution">
    <text evidence="6">The sequence shown here is derived from an EMBL/GenBank/DDBJ whole genome shotgun (WGS) entry which is preliminary data.</text>
</comment>
<feature type="binding site" evidence="3">
    <location>
        <position position="276"/>
    </location>
    <ligand>
        <name>Zn(2+)</name>
        <dbReference type="ChEBI" id="CHEBI:29105"/>
        <label>2</label>
    </ligand>
</feature>
<dbReference type="InterPro" id="IPR017850">
    <property type="entry name" value="Alkaline_phosphatase_core_sf"/>
</dbReference>
<evidence type="ECO:0000256" key="3">
    <source>
        <dbReference type="PIRSR" id="PIRSR601952-2"/>
    </source>
</evidence>
<comment type="similarity">
    <text evidence="4">Belongs to the alkaline phosphatase family.</text>
</comment>
<keyword evidence="7" id="KW-1185">Reference proteome</keyword>
<evidence type="ECO:0000256" key="2">
    <source>
        <dbReference type="PIRSR" id="PIRSR601952-1"/>
    </source>
</evidence>
<feature type="binding site" evidence="3">
    <location>
        <position position="437"/>
    </location>
    <ligand>
        <name>Zn(2+)</name>
        <dbReference type="ChEBI" id="CHEBI:29105"/>
        <label>2</label>
    </ligand>
</feature>
<dbReference type="PANTHER" id="PTHR11596">
    <property type="entry name" value="ALKALINE PHOSPHATASE"/>
    <property type="match status" value="1"/>
</dbReference>
<feature type="active site" description="Phosphoserine intermediate" evidence="2">
    <location>
        <position position="87"/>
    </location>
</feature>
<evidence type="ECO:0000256" key="5">
    <source>
        <dbReference type="SAM" id="SignalP"/>
    </source>
</evidence>
<feature type="binding site" evidence="3">
    <location>
        <position position="280"/>
    </location>
    <ligand>
        <name>Zn(2+)</name>
        <dbReference type="ChEBI" id="CHEBI:29105"/>
        <label>2</label>
    </ligand>
</feature>
<dbReference type="PRINTS" id="PR00113">
    <property type="entry name" value="ALKPHPHTASE"/>
</dbReference>
<keyword evidence="3" id="KW-0479">Metal-binding</keyword>
<dbReference type="Proteomes" id="UP000054172">
    <property type="component" value="Unassembled WGS sequence"/>
</dbReference>
<dbReference type="InterPro" id="IPR001952">
    <property type="entry name" value="Alkaline_phosphatase"/>
</dbReference>
<proteinExistence type="inferred from homology"/>
<dbReference type="Gene3D" id="3.40.720.10">
    <property type="entry name" value="Alkaline Phosphatase, subunit A"/>
    <property type="match status" value="1"/>
</dbReference>
<feature type="chain" id="PRO_5006212347" description="Alkaline phosphatase" evidence="5">
    <location>
        <begin position="27"/>
        <end position="561"/>
    </location>
</feature>
<evidence type="ECO:0000313" key="6">
    <source>
        <dbReference type="EMBL" id="KQM08515.1"/>
    </source>
</evidence>
<feature type="binding site" evidence="3">
    <location>
        <position position="154"/>
    </location>
    <ligand>
        <name>Mg(2+)</name>
        <dbReference type="ChEBI" id="CHEBI:18420"/>
    </ligand>
</feature>
<keyword evidence="1" id="KW-0597">Phosphoprotein</keyword>
<evidence type="ECO:0000256" key="1">
    <source>
        <dbReference type="ARBA" id="ARBA00022553"/>
    </source>
</evidence>
<accession>A0A0Q4AX75</accession>
<dbReference type="STRING" id="1702214.AL399_06925"/>
<reference evidence="6" key="1">
    <citation type="submission" date="2015-08" db="EMBL/GenBank/DDBJ databases">
        <title>Candidatus Bacteriodes Periocalifornicus.</title>
        <authorList>
            <person name="McLean J.S."/>
            <person name="Kelley S."/>
        </authorList>
    </citation>
    <scope>NUCLEOTIDE SEQUENCE [LARGE SCALE GENOMIC DNA]</scope>
    <source>
        <strain evidence="6">12B</strain>
    </source>
</reference>
<evidence type="ECO:0008006" key="8">
    <source>
        <dbReference type="Google" id="ProtNLM"/>
    </source>
</evidence>
<sequence>MRKRMVGALGLLMTLWLGLGVSQSNAQNGEEIRNVVLMITDGTSLPTVSLARWYPRMLHPEMRHLNIDPYLCGTVITFCSDAPTGDSAPTTSCYVNGMPSNTGFVSTYPRDAGASNLVPVDTGRQYAPLVTLLEAARLERGMRTGLVVTCQFPHATPADCSAHGPKRTDYARLAKQMVHNHLDVMIGGGTGYLDSSMAHHLRRQGYEVLQDDLQGLRKSKSSRMWALFNPKDLPYELDRDSNRYPSLAESTRIALKKLSDGNVKGFFLMVEGSKVDWAAHDNDLAALPTEFLGFDAACHEVLEFAKRDGHTAVIITADHGNSGVSIGRQSWPLYDEYSKEELFGQLMRFRHTGEWLAQALENTPPARLDSLFQLHCGFTLTDKDREALYLNRNYRLSPIPTSERMAKDSVLYRTKLARTVSAIMSARTPIAFTTHGHTAEEVFLACYHPAGKAPKGVIYNTDLHRYMAGLLGWPNGVDTLNGKYFIPHPTLFKGMKTRILHGDKKGGAMLEVKSRKHTLRAYENVDWVELDGQRVELGSLVVFSPERQLFYGPTPMRALVE</sequence>
<evidence type="ECO:0000313" key="7">
    <source>
        <dbReference type="Proteomes" id="UP000054172"/>
    </source>
</evidence>
<comment type="cofactor">
    <cofactor evidence="3">
        <name>Zn(2+)</name>
        <dbReference type="ChEBI" id="CHEBI:29105"/>
    </cofactor>
    <text evidence="3">Binds 2 Zn(2+) ions.</text>
</comment>
<gene>
    <name evidence="6" type="ORF">AL399_06925</name>
</gene>
<dbReference type="GO" id="GO:0004035">
    <property type="term" value="F:alkaline phosphatase activity"/>
    <property type="evidence" value="ECO:0007669"/>
    <property type="project" value="TreeGrafter"/>
</dbReference>
<dbReference type="Gene3D" id="1.10.60.40">
    <property type="match status" value="1"/>
</dbReference>
<protein>
    <recommendedName>
        <fullName evidence="8">Alkaline phosphatase</fullName>
    </recommendedName>
</protein>
<keyword evidence="3" id="KW-0862">Zinc</keyword>
<dbReference type="PATRIC" id="fig|1702214.3.peg.869"/>
<dbReference type="CDD" id="cd16012">
    <property type="entry name" value="ALP"/>
    <property type="match status" value="1"/>
</dbReference>
<dbReference type="Pfam" id="PF00245">
    <property type="entry name" value="Alk_phosphatase"/>
    <property type="match status" value="1"/>
</dbReference>
<dbReference type="PANTHER" id="PTHR11596:SF5">
    <property type="entry name" value="ALKALINE PHOSPHATASE"/>
    <property type="match status" value="1"/>
</dbReference>
<dbReference type="EMBL" id="LIIK01000034">
    <property type="protein sequence ID" value="KQM08515.1"/>
    <property type="molecule type" value="Genomic_DNA"/>
</dbReference>
<keyword evidence="5" id="KW-0732">Signal</keyword>
<feature type="signal peptide" evidence="5">
    <location>
        <begin position="1"/>
        <end position="26"/>
    </location>
</feature>
<keyword evidence="3" id="KW-0460">Magnesium</keyword>